<feature type="transmembrane region" description="Helical" evidence="1">
    <location>
        <begin position="56"/>
        <end position="79"/>
    </location>
</feature>
<dbReference type="RefSeq" id="WP_168748813.1">
    <property type="nucleotide sequence ID" value="NZ_CP051464.1"/>
</dbReference>
<protein>
    <submittedName>
        <fullName evidence="2">Uncharacterized protein</fullName>
    </submittedName>
</protein>
<proteinExistence type="predicted"/>
<evidence type="ECO:0000313" key="3">
    <source>
        <dbReference type="Proteomes" id="UP000501048"/>
    </source>
</evidence>
<dbReference type="EMBL" id="CP051464">
    <property type="protein sequence ID" value="QJC97781.1"/>
    <property type="molecule type" value="Genomic_DNA"/>
</dbReference>
<keyword evidence="1" id="KW-0472">Membrane</keyword>
<keyword evidence="3" id="KW-1185">Reference proteome</keyword>
<gene>
    <name evidence="2" type="ORF">HC660_33330</name>
</gene>
<sequence>MRKQVNKLEKPGESSSGFFTALIAVIMMVTADNRGRPNDIGVAESRNGNLSVDGSYIFFINLLIETVFCFGIAAFISVFELCRADTVSKPVTINIIMYGESKQMIEAIENV</sequence>
<keyword evidence="1" id="KW-1133">Transmembrane helix</keyword>
<evidence type="ECO:0000256" key="1">
    <source>
        <dbReference type="SAM" id="Phobius"/>
    </source>
</evidence>
<name>A0ABX6M1A1_BACMO</name>
<feature type="transmembrane region" description="Helical" evidence="1">
    <location>
        <begin position="12"/>
        <end position="31"/>
    </location>
</feature>
<reference evidence="2 3" key="1">
    <citation type="submission" date="2020-04" db="EMBL/GenBank/DDBJ databases">
        <title>Plant growth promoting and environmental Bacillus: genomic and epigenetic comparison.</title>
        <authorList>
            <person name="Reva O.N."/>
            <person name="Lutz S."/>
            <person name="Ahrens C.H."/>
        </authorList>
    </citation>
    <scope>NUCLEOTIDE SEQUENCE [LARGE SCALE GENOMIC DNA]</scope>
    <source>
        <strain evidence="2 3">UCMB5075</strain>
    </source>
</reference>
<keyword evidence="1" id="KW-0812">Transmembrane</keyword>
<dbReference type="Proteomes" id="UP000501048">
    <property type="component" value="Chromosome"/>
</dbReference>
<dbReference type="GeneID" id="76984102"/>
<accession>A0ABX6M1A1</accession>
<evidence type="ECO:0000313" key="2">
    <source>
        <dbReference type="EMBL" id="QJC97781.1"/>
    </source>
</evidence>
<organism evidence="2 3">
    <name type="scientific">Bacillus mojavensis</name>
    <dbReference type="NCBI Taxonomy" id="72360"/>
    <lineage>
        <taxon>Bacteria</taxon>
        <taxon>Bacillati</taxon>
        <taxon>Bacillota</taxon>
        <taxon>Bacilli</taxon>
        <taxon>Bacillales</taxon>
        <taxon>Bacillaceae</taxon>
        <taxon>Bacillus</taxon>
    </lineage>
</organism>